<dbReference type="STRING" id="436010.A0A166HMV0"/>
<evidence type="ECO:0000256" key="2">
    <source>
        <dbReference type="ARBA" id="ARBA00005179"/>
    </source>
</evidence>
<proteinExistence type="inferred from homology"/>
<dbReference type="Proteomes" id="UP000076532">
    <property type="component" value="Unassembled WGS sequence"/>
</dbReference>
<dbReference type="SUPFAM" id="SSF48264">
    <property type="entry name" value="Cytochrome P450"/>
    <property type="match status" value="1"/>
</dbReference>
<evidence type="ECO:0000256" key="9">
    <source>
        <dbReference type="PIRSR" id="PIRSR602401-1"/>
    </source>
</evidence>
<keyword evidence="8 10" id="KW-0503">Monooxygenase</keyword>
<protein>
    <submittedName>
        <fullName evidence="12">Cytochrome P450</fullName>
    </submittedName>
</protein>
<dbReference type="OrthoDB" id="2789670at2759"/>
<dbReference type="AlphaFoldDB" id="A0A166HMV0"/>
<evidence type="ECO:0000256" key="8">
    <source>
        <dbReference type="ARBA" id="ARBA00023033"/>
    </source>
</evidence>
<dbReference type="GO" id="GO:0005506">
    <property type="term" value="F:iron ion binding"/>
    <property type="evidence" value="ECO:0007669"/>
    <property type="project" value="InterPro"/>
</dbReference>
<dbReference type="InterPro" id="IPR050364">
    <property type="entry name" value="Cytochrome_P450_fung"/>
</dbReference>
<comment type="cofactor">
    <cofactor evidence="1 9">
        <name>heme</name>
        <dbReference type="ChEBI" id="CHEBI:30413"/>
    </cofactor>
</comment>
<evidence type="ECO:0000256" key="3">
    <source>
        <dbReference type="ARBA" id="ARBA00010617"/>
    </source>
</evidence>
<keyword evidence="11" id="KW-0472">Membrane</keyword>
<comment type="pathway">
    <text evidence="2">Secondary metabolite biosynthesis.</text>
</comment>
<keyword evidence="4 9" id="KW-0349">Heme</keyword>
<evidence type="ECO:0000313" key="12">
    <source>
        <dbReference type="EMBL" id="KZP19033.1"/>
    </source>
</evidence>
<dbReference type="GO" id="GO:0016705">
    <property type="term" value="F:oxidoreductase activity, acting on paired donors, with incorporation or reduction of molecular oxygen"/>
    <property type="evidence" value="ECO:0007669"/>
    <property type="project" value="InterPro"/>
</dbReference>
<evidence type="ECO:0000256" key="5">
    <source>
        <dbReference type="ARBA" id="ARBA00022723"/>
    </source>
</evidence>
<dbReference type="Pfam" id="PF00067">
    <property type="entry name" value="p450"/>
    <property type="match status" value="1"/>
</dbReference>
<evidence type="ECO:0000256" key="6">
    <source>
        <dbReference type="ARBA" id="ARBA00023002"/>
    </source>
</evidence>
<dbReference type="Gene3D" id="1.10.630.10">
    <property type="entry name" value="Cytochrome P450"/>
    <property type="match status" value="1"/>
</dbReference>
<feature type="transmembrane region" description="Helical" evidence="11">
    <location>
        <begin position="13"/>
        <end position="31"/>
    </location>
</feature>
<feature type="binding site" description="axial binding residue" evidence="9">
    <location>
        <position position="448"/>
    </location>
    <ligand>
        <name>heme</name>
        <dbReference type="ChEBI" id="CHEBI:30413"/>
    </ligand>
    <ligandPart>
        <name>Fe</name>
        <dbReference type="ChEBI" id="CHEBI:18248"/>
    </ligandPart>
</feature>
<dbReference type="InterPro" id="IPR001128">
    <property type="entry name" value="Cyt_P450"/>
</dbReference>
<name>A0A166HMV0_9AGAM</name>
<dbReference type="InterPro" id="IPR036396">
    <property type="entry name" value="Cyt_P450_sf"/>
</dbReference>
<keyword evidence="5 9" id="KW-0479">Metal-binding</keyword>
<evidence type="ECO:0000313" key="13">
    <source>
        <dbReference type="Proteomes" id="UP000076532"/>
    </source>
</evidence>
<keyword evidence="6 10" id="KW-0560">Oxidoreductase</keyword>
<dbReference type="PRINTS" id="PR00463">
    <property type="entry name" value="EP450I"/>
</dbReference>
<evidence type="ECO:0000256" key="1">
    <source>
        <dbReference type="ARBA" id="ARBA00001971"/>
    </source>
</evidence>
<evidence type="ECO:0000256" key="7">
    <source>
        <dbReference type="ARBA" id="ARBA00023004"/>
    </source>
</evidence>
<dbReference type="InterPro" id="IPR017972">
    <property type="entry name" value="Cyt_P450_CS"/>
</dbReference>
<evidence type="ECO:0000256" key="11">
    <source>
        <dbReference type="SAM" id="Phobius"/>
    </source>
</evidence>
<organism evidence="12 13">
    <name type="scientific">Athelia psychrophila</name>
    <dbReference type="NCBI Taxonomy" id="1759441"/>
    <lineage>
        <taxon>Eukaryota</taxon>
        <taxon>Fungi</taxon>
        <taxon>Dikarya</taxon>
        <taxon>Basidiomycota</taxon>
        <taxon>Agaricomycotina</taxon>
        <taxon>Agaricomycetes</taxon>
        <taxon>Agaricomycetidae</taxon>
        <taxon>Atheliales</taxon>
        <taxon>Atheliaceae</taxon>
        <taxon>Athelia</taxon>
    </lineage>
</organism>
<keyword evidence="11" id="KW-0812">Transmembrane</keyword>
<evidence type="ECO:0000256" key="10">
    <source>
        <dbReference type="RuleBase" id="RU000461"/>
    </source>
</evidence>
<dbReference type="GO" id="GO:0004497">
    <property type="term" value="F:monooxygenase activity"/>
    <property type="evidence" value="ECO:0007669"/>
    <property type="project" value="UniProtKB-KW"/>
</dbReference>
<dbReference type="PANTHER" id="PTHR46300">
    <property type="entry name" value="P450, PUTATIVE (EUROFUNG)-RELATED-RELATED"/>
    <property type="match status" value="1"/>
</dbReference>
<dbReference type="InterPro" id="IPR002401">
    <property type="entry name" value="Cyt_P450_E_grp-I"/>
</dbReference>
<comment type="similarity">
    <text evidence="3 10">Belongs to the cytochrome P450 family.</text>
</comment>
<dbReference type="GO" id="GO:0020037">
    <property type="term" value="F:heme binding"/>
    <property type="evidence" value="ECO:0007669"/>
    <property type="project" value="InterPro"/>
</dbReference>
<dbReference type="PROSITE" id="PS00086">
    <property type="entry name" value="CYTOCHROME_P450"/>
    <property type="match status" value="1"/>
</dbReference>
<gene>
    <name evidence="12" type="ORF">FIBSPDRAFT_863198</name>
</gene>
<keyword evidence="7 9" id="KW-0408">Iron</keyword>
<keyword evidence="13" id="KW-1185">Reference proteome</keyword>
<keyword evidence="11" id="KW-1133">Transmembrane helix</keyword>
<reference evidence="12 13" key="1">
    <citation type="journal article" date="2016" name="Mol. Biol. Evol.">
        <title>Comparative Genomics of Early-Diverging Mushroom-Forming Fungi Provides Insights into the Origins of Lignocellulose Decay Capabilities.</title>
        <authorList>
            <person name="Nagy L.G."/>
            <person name="Riley R."/>
            <person name="Tritt A."/>
            <person name="Adam C."/>
            <person name="Daum C."/>
            <person name="Floudas D."/>
            <person name="Sun H."/>
            <person name="Yadav J.S."/>
            <person name="Pangilinan J."/>
            <person name="Larsson K.H."/>
            <person name="Matsuura K."/>
            <person name="Barry K."/>
            <person name="Labutti K."/>
            <person name="Kuo R."/>
            <person name="Ohm R.A."/>
            <person name="Bhattacharya S.S."/>
            <person name="Shirouzu T."/>
            <person name="Yoshinaga Y."/>
            <person name="Martin F.M."/>
            <person name="Grigoriev I.V."/>
            <person name="Hibbett D.S."/>
        </authorList>
    </citation>
    <scope>NUCLEOTIDE SEQUENCE [LARGE SCALE GENOMIC DNA]</scope>
    <source>
        <strain evidence="12 13">CBS 109695</strain>
    </source>
</reference>
<accession>A0A166HMV0</accession>
<sequence>MAHQWELSIDHKLLITLALAPLLVCVVFIWTQDRAYKRSRLPPGPPGLPLIGNLLDMPQKDQSKQFSSWCREYKSDMIYLNIMGNHMVIVNDIKIVLDMFETRSAIYSSRTKSTMASELMGWAWSLPMMEYGEEWRAHRRLFRKAFEDTEANKLHQPHQVKANHELLRNLLYNPRDWYDHLRLQAGASIMSLAYGISVLPHDDPFLSTAQKGLASIAVATMPGAFLVNTFPILRYVPAWVPGAGFQVKAKEWKEISMELLNAPFAAVKKSMARDAATPSFVSRCLQKIDPDGDIDAQETLIKNTAATIYTAGTVSATATFVLAMTLYPDVQARAQAELESVLGKAQLPRFGDEASLPYLMAIVKECFRWQLTLPFSIPHTLQQDDIFRGYHLPKGTVILPNTTAILHDEKHYSDPSTFKPERFIKDGKLDPSVLDPEVAAFGSGRRICPGKEMAKASLWLTAGSILAMFDIGKAVDPSGAIIEPTGEYEEGMIRHPKPFECNITTRSEEIGQMIRNLSPSA</sequence>
<evidence type="ECO:0000256" key="4">
    <source>
        <dbReference type="ARBA" id="ARBA00022617"/>
    </source>
</evidence>
<dbReference type="CDD" id="cd11065">
    <property type="entry name" value="CYP64-like"/>
    <property type="match status" value="1"/>
</dbReference>
<dbReference type="EMBL" id="KV417567">
    <property type="protein sequence ID" value="KZP19033.1"/>
    <property type="molecule type" value="Genomic_DNA"/>
</dbReference>
<dbReference type="PANTHER" id="PTHR46300:SF7">
    <property type="entry name" value="P450, PUTATIVE (EUROFUNG)-RELATED"/>
    <property type="match status" value="1"/>
</dbReference>